<dbReference type="PRINTS" id="PR00111">
    <property type="entry name" value="ABHYDROLASE"/>
</dbReference>
<dbReference type="EC" id="3.3.2.10" evidence="3"/>
<sequence>MTPDHHHAILNGVRLHYVSAGTPGAPLIVLLHGFPEFWYAWRHQLAPLARAGYRVVAPDLRGYNASEKPPGVRAYRLSELVADVAALIQHEGASRAVMVGHDWGGVIAWAFAMRRPELTERLVVLNAPHPRAYRRELKRRPEQRRRSAYVAYFQLPWLPEQTLRFALPRLFRRTATPGAFTDEDLRAYREAFAQPGALSATINYYRALLRHPSESRAAVIEAPTLLIWGEQDVALVPQLTEDLGEWVPDLRVARLPHATHWVQHDDPLRVTQLILAFLHPDDPGFPPGL</sequence>
<evidence type="ECO:0000259" key="2">
    <source>
        <dbReference type="Pfam" id="PF00561"/>
    </source>
</evidence>
<dbReference type="PANTHER" id="PTHR43329">
    <property type="entry name" value="EPOXIDE HYDROLASE"/>
    <property type="match status" value="1"/>
</dbReference>
<feature type="domain" description="AB hydrolase-1" evidence="2">
    <location>
        <begin position="26"/>
        <end position="267"/>
    </location>
</feature>
<organism evidence="3 4">
    <name type="scientific">Deinococcus maricopensis (strain DSM 21211 / LMG 22137 / NRRL B-23946 / LB-34)</name>
    <dbReference type="NCBI Taxonomy" id="709986"/>
    <lineage>
        <taxon>Bacteria</taxon>
        <taxon>Thermotogati</taxon>
        <taxon>Deinococcota</taxon>
        <taxon>Deinococci</taxon>
        <taxon>Deinococcales</taxon>
        <taxon>Deinococcaceae</taxon>
        <taxon>Deinococcus</taxon>
    </lineage>
</organism>
<dbReference type="GO" id="GO:0004301">
    <property type="term" value="F:epoxide hydrolase activity"/>
    <property type="evidence" value="ECO:0007669"/>
    <property type="project" value="UniProtKB-EC"/>
</dbReference>
<dbReference type="HOGENOM" id="CLU_020336_7_3_0"/>
<reference evidence="3 4" key="1">
    <citation type="journal article" date="2011" name="Stand. Genomic Sci.">
        <title>Complete genome sequence of Deinococcus maricopensis type strain (LB-34).</title>
        <authorList>
            <person name="Pukall R."/>
            <person name="Zeytun A."/>
            <person name="Lucas S."/>
            <person name="Lapidus A."/>
            <person name="Hammon N."/>
            <person name="Deshpande S."/>
            <person name="Nolan M."/>
            <person name="Cheng J.F."/>
            <person name="Pitluck S."/>
            <person name="Liolios K."/>
            <person name="Pagani I."/>
            <person name="Mikhailova N."/>
            <person name="Ivanova N."/>
            <person name="Mavromatis K."/>
            <person name="Pati A."/>
            <person name="Tapia R."/>
            <person name="Han C."/>
            <person name="Goodwin L."/>
            <person name="Chen A."/>
            <person name="Palaniappan K."/>
            <person name="Land M."/>
            <person name="Hauser L."/>
            <person name="Chang Y.J."/>
            <person name="Jeffries C.D."/>
            <person name="Brambilla E.M."/>
            <person name="Rohde M."/>
            <person name="Goker M."/>
            <person name="Detter J.C."/>
            <person name="Woyke T."/>
            <person name="Bristow J."/>
            <person name="Eisen J.A."/>
            <person name="Markowitz V."/>
            <person name="Hugenholtz P."/>
            <person name="Kyrpides N.C."/>
            <person name="Klenk H.P."/>
        </authorList>
    </citation>
    <scope>NUCLEOTIDE SEQUENCE [LARGE SCALE GENOMIC DNA]</scope>
    <source>
        <strain evidence="4">DSM 21211 / LMG 22137 / NRRL B-23946 / LB-34</strain>
    </source>
</reference>
<evidence type="ECO:0000256" key="1">
    <source>
        <dbReference type="ARBA" id="ARBA00022801"/>
    </source>
</evidence>
<dbReference type="OrthoDB" id="9776303at2"/>
<dbReference type="Pfam" id="PF00561">
    <property type="entry name" value="Abhydrolase_1"/>
    <property type="match status" value="1"/>
</dbReference>
<dbReference type="RefSeq" id="WP_013555567.1">
    <property type="nucleotide sequence ID" value="NC_014958.1"/>
</dbReference>
<dbReference type="Gene3D" id="3.40.50.1820">
    <property type="entry name" value="alpha/beta hydrolase"/>
    <property type="match status" value="1"/>
</dbReference>
<dbReference type="AlphaFoldDB" id="E8U4S3"/>
<dbReference type="InterPro" id="IPR029058">
    <property type="entry name" value="AB_hydrolase_fold"/>
</dbReference>
<proteinExistence type="predicted"/>
<protein>
    <submittedName>
        <fullName evidence="3">Soluble epoxide hydrolase</fullName>
        <ecNumber evidence="3">3.3.2.10</ecNumber>
    </submittedName>
</protein>
<name>E8U4S3_DEIML</name>
<dbReference type="Proteomes" id="UP000008635">
    <property type="component" value="Chromosome"/>
</dbReference>
<dbReference type="InterPro" id="IPR000073">
    <property type="entry name" value="AB_hydrolase_1"/>
</dbReference>
<dbReference type="EMBL" id="CP002454">
    <property type="protein sequence ID" value="ADV66062.1"/>
    <property type="molecule type" value="Genomic_DNA"/>
</dbReference>
<reference evidence="4" key="2">
    <citation type="submission" date="2011-01" db="EMBL/GenBank/DDBJ databases">
        <title>The complete genome of Deinococcus maricopensis DSM 21211.</title>
        <authorList>
            <consortium name="US DOE Joint Genome Institute (JGI-PGF)"/>
            <person name="Lucas S."/>
            <person name="Copeland A."/>
            <person name="Lapidus A."/>
            <person name="Goodwin L."/>
            <person name="Pitluck S."/>
            <person name="Kyrpides N."/>
            <person name="Mavromatis K."/>
            <person name="Pagani I."/>
            <person name="Ivanova N."/>
            <person name="Ovchinnikova G."/>
            <person name="Zeytun A."/>
            <person name="Detter J.C."/>
            <person name="Han C."/>
            <person name="Land M."/>
            <person name="Hauser L."/>
            <person name="Markowitz V."/>
            <person name="Cheng J.-F."/>
            <person name="Hugenholtz P."/>
            <person name="Woyke T."/>
            <person name="Wu D."/>
            <person name="Pukall R."/>
            <person name="Gehrich-Schroeter G."/>
            <person name="Brambilla E."/>
            <person name="Klenk H.-P."/>
            <person name="Eisen J.A."/>
        </authorList>
    </citation>
    <scope>NUCLEOTIDE SEQUENCE [LARGE SCALE GENOMIC DNA]</scope>
    <source>
        <strain evidence="4">DSM 21211 / LMG 22137 / NRRL B-23946 / LB-34</strain>
    </source>
</reference>
<accession>E8U4S3</accession>
<dbReference type="STRING" id="709986.Deima_0402"/>
<evidence type="ECO:0000313" key="3">
    <source>
        <dbReference type="EMBL" id="ADV66062.1"/>
    </source>
</evidence>
<gene>
    <name evidence="3" type="ordered locus">Deima_0402</name>
</gene>
<keyword evidence="4" id="KW-1185">Reference proteome</keyword>
<dbReference type="PRINTS" id="PR00412">
    <property type="entry name" value="EPOXHYDRLASE"/>
</dbReference>
<keyword evidence="1 3" id="KW-0378">Hydrolase</keyword>
<dbReference type="eggNOG" id="COG0596">
    <property type="taxonomic scope" value="Bacteria"/>
</dbReference>
<dbReference type="SUPFAM" id="SSF53474">
    <property type="entry name" value="alpha/beta-Hydrolases"/>
    <property type="match status" value="1"/>
</dbReference>
<dbReference type="MEROPS" id="S33.978"/>
<dbReference type="KEGG" id="dmr:Deima_0402"/>
<dbReference type="InterPro" id="IPR000639">
    <property type="entry name" value="Epox_hydrolase-like"/>
</dbReference>
<evidence type="ECO:0000313" key="4">
    <source>
        <dbReference type="Proteomes" id="UP000008635"/>
    </source>
</evidence>